<reference evidence="1" key="1">
    <citation type="submission" date="2022-11" db="EMBL/GenBank/DDBJ databases">
        <title>Centuries of genome instability and evolution in soft-shell clam transmissible cancer (bioRxiv).</title>
        <authorList>
            <person name="Hart S.F.M."/>
            <person name="Yonemitsu M.A."/>
            <person name="Giersch R.M."/>
            <person name="Beal B.F."/>
            <person name="Arriagada G."/>
            <person name="Davis B.W."/>
            <person name="Ostrander E.A."/>
            <person name="Goff S.P."/>
            <person name="Metzger M.J."/>
        </authorList>
    </citation>
    <scope>NUCLEOTIDE SEQUENCE</scope>
    <source>
        <strain evidence="1">MELC-2E11</strain>
        <tissue evidence="1">Siphon/mantle</tissue>
    </source>
</reference>
<gene>
    <name evidence="1" type="ORF">MAR_012008</name>
</gene>
<evidence type="ECO:0000313" key="1">
    <source>
        <dbReference type="EMBL" id="WAR26304.1"/>
    </source>
</evidence>
<keyword evidence="2" id="KW-1185">Reference proteome</keyword>
<dbReference type="Proteomes" id="UP001164746">
    <property type="component" value="Chromosome 14"/>
</dbReference>
<evidence type="ECO:0000313" key="2">
    <source>
        <dbReference type="Proteomes" id="UP001164746"/>
    </source>
</evidence>
<organism evidence="1 2">
    <name type="scientific">Mya arenaria</name>
    <name type="common">Soft-shell clam</name>
    <dbReference type="NCBI Taxonomy" id="6604"/>
    <lineage>
        <taxon>Eukaryota</taxon>
        <taxon>Metazoa</taxon>
        <taxon>Spiralia</taxon>
        <taxon>Lophotrochozoa</taxon>
        <taxon>Mollusca</taxon>
        <taxon>Bivalvia</taxon>
        <taxon>Autobranchia</taxon>
        <taxon>Heteroconchia</taxon>
        <taxon>Euheterodonta</taxon>
        <taxon>Imparidentia</taxon>
        <taxon>Neoheterodontei</taxon>
        <taxon>Myida</taxon>
        <taxon>Myoidea</taxon>
        <taxon>Myidae</taxon>
        <taxon>Mya</taxon>
    </lineage>
</organism>
<proteinExistence type="predicted"/>
<dbReference type="EMBL" id="CP111025">
    <property type="protein sequence ID" value="WAR26304.1"/>
    <property type="molecule type" value="Genomic_DNA"/>
</dbReference>
<feature type="non-terminal residue" evidence="1">
    <location>
        <position position="1"/>
    </location>
</feature>
<accession>A0ABY7FYR2</accession>
<name>A0ABY7FYR2_MYAAR</name>
<protein>
    <submittedName>
        <fullName evidence="1">Uncharacterized protein</fullName>
    </submittedName>
</protein>
<sequence length="110" mass="13083">MQRKREASSLSSDSDSFYWHTHRRITSARTIDYPVVQKIVLLETPILADIPIDNFEDLLEDMDRLYSRRSTWQLHLLSSQLSTIRNTQQEKESLLQCQEYRDIVRVIEDV</sequence>